<comment type="similarity">
    <text evidence="2">Belongs to the bacterial solute-binding protein 5 family.</text>
</comment>
<dbReference type="GO" id="GO:0015833">
    <property type="term" value="P:peptide transport"/>
    <property type="evidence" value="ECO:0007669"/>
    <property type="project" value="TreeGrafter"/>
</dbReference>
<dbReference type="GO" id="GO:0030288">
    <property type="term" value="C:outer membrane-bounded periplasmic space"/>
    <property type="evidence" value="ECO:0007669"/>
    <property type="project" value="UniProtKB-ARBA"/>
</dbReference>
<evidence type="ECO:0000256" key="3">
    <source>
        <dbReference type="ARBA" id="ARBA00022729"/>
    </source>
</evidence>
<evidence type="ECO:0000313" key="5">
    <source>
        <dbReference type="EMBL" id="QGX98588.1"/>
    </source>
</evidence>
<evidence type="ECO:0000259" key="4">
    <source>
        <dbReference type="Pfam" id="PF00496"/>
    </source>
</evidence>
<dbReference type="PROSITE" id="PS51318">
    <property type="entry name" value="TAT"/>
    <property type="match status" value="1"/>
</dbReference>
<proteinExistence type="inferred from homology"/>
<dbReference type="EMBL" id="CP034348">
    <property type="protein sequence ID" value="QGX98588.1"/>
    <property type="molecule type" value="Genomic_DNA"/>
</dbReference>
<dbReference type="GO" id="GO:0043190">
    <property type="term" value="C:ATP-binding cassette (ABC) transporter complex"/>
    <property type="evidence" value="ECO:0007669"/>
    <property type="project" value="InterPro"/>
</dbReference>
<dbReference type="InterPro" id="IPR019546">
    <property type="entry name" value="TAT_signal_bac_arc"/>
</dbReference>
<keyword evidence="3" id="KW-0732">Signal</keyword>
<dbReference type="PANTHER" id="PTHR30290:SF38">
    <property type="entry name" value="D,D-DIPEPTIDE-BINDING PERIPLASMIC PROTEIN DDPA-RELATED"/>
    <property type="match status" value="1"/>
</dbReference>
<evidence type="ECO:0000256" key="2">
    <source>
        <dbReference type="ARBA" id="ARBA00005695"/>
    </source>
</evidence>
<sequence>MSQRPFACPSHPIADAARRDYAEGLLTRREFLSRATAMGVTAGALTGLAGPVRAERAQGGTLRIQMNVKALKDPRSYDWSELGNLTRGFLEYLVEYQRDGSFEGRLLESWSVNEDATVYTLNLRSGVRWNNGDAFTAEDVLFNITRWCDRDAPGNSMASRMEALVDPASGKLRDGAVDVTGEHQLVLTLSKPDITLIANLSDYPAAIVHPSYNGGDPFEHGIGTGPFRPVEMSVGGKCILERNTDHTWWGSEVFGGPYLDRVEFIDYGTDPSSWVAAAEGGEVDLLYETVGDFIDVMDGLNWIRSEAETAATMVIRANQTVEVDGIKPYADAAVRRALALLVDNEICLELGYAGRGTIAENHHVSPIHPAYANIGPATYDPGQAKSDLEAAGLMDFEHELITIDDEWQRNTGDAVAAQLRDAGLRVHRTILPGGTFWQNWQGYPFSATQWNHRPLAVQVLALAYRSNAVWNETGYANPEFDALLDEAMALADAQARRVVMAKIEALLRQDGVIIQPYWRSLYNHHNGTLIDAEKHPSHEIHLHKIAFVA</sequence>
<comment type="subcellular location">
    <subcellularLocation>
        <location evidence="1">Periplasm</location>
    </subcellularLocation>
</comment>
<evidence type="ECO:0000256" key="1">
    <source>
        <dbReference type="ARBA" id="ARBA00004418"/>
    </source>
</evidence>
<dbReference type="Gene3D" id="3.40.190.10">
    <property type="entry name" value="Periplasmic binding protein-like II"/>
    <property type="match status" value="1"/>
</dbReference>
<keyword evidence="6" id="KW-1185">Reference proteome</keyword>
<dbReference type="Gene3D" id="3.10.105.10">
    <property type="entry name" value="Dipeptide-binding Protein, Domain 3"/>
    <property type="match status" value="1"/>
</dbReference>
<dbReference type="Proteomes" id="UP000428330">
    <property type="component" value="Chromosome"/>
</dbReference>
<dbReference type="RefSeq" id="WP_157707271.1">
    <property type="nucleotide sequence ID" value="NZ_CP034348.1"/>
</dbReference>
<dbReference type="NCBIfam" id="TIGR01409">
    <property type="entry name" value="TAT_signal_seq"/>
    <property type="match status" value="1"/>
</dbReference>
<dbReference type="InterPro" id="IPR006311">
    <property type="entry name" value="TAT_signal"/>
</dbReference>
<dbReference type="SUPFAM" id="SSF53850">
    <property type="entry name" value="Periplasmic binding protein-like II"/>
    <property type="match status" value="1"/>
</dbReference>
<dbReference type="KEGG" id="rom:EI983_09975"/>
<dbReference type="Pfam" id="PF00496">
    <property type="entry name" value="SBP_bac_5"/>
    <property type="match status" value="1"/>
</dbReference>
<dbReference type="OrthoDB" id="9803988at2"/>
<evidence type="ECO:0000313" key="6">
    <source>
        <dbReference type="Proteomes" id="UP000428330"/>
    </source>
</evidence>
<accession>A0A6I6J1F0</accession>
<dbReference type="AlphaFoldDB" id="A0A6I6J1F0"/>
<dbReference type="InterPro" id="IPR030678">
    <property type="entry name" value="Peptide/Ni-bd"/>
</dbReference>
<dbReference type="InterPro" id="IPR039424">
    <property type="entry name" value="SBP_5"/>
</dbReference>
<gene>
    <name evidence="5" type="ORF">EI983_09975</name>
</gene>
<feature type="domain" description="Solute-binding protein family 5" evidence="4">
    <location>
        <begin position="103"/>
        <end position="454"/>
    </location>
</feature>
<name>A0A6I6J1F0_9RHOB</name>
<protein>
    <submittedName>
        <fullName evidence="5">ABC transporter substrate-binding protein</fullName>
    </submittedName>
</protein>
<dbReference type="InterPro" id="IPR000914">
    <property type="entry name" value="SBP_5_dom"/>
</dbReference>
<dbReference type="PANTHER" id="PTHR30290">
    <property type="entry name" value="PERIPLASMIC BINDING COMPONENT OF ABC TRANSPORTER"/>
    <property type="match status" value="1"/>
</dbReference>
<dbReference type="PIRSF" id="PIRSF002741">
    <property type="entry name" value="MppA"/>
    <property type="match status" value="1"/>
</dbReference>
<dbReference type="GO" id="GO:1904680">
    <property type="term" value="F:peptide transmembrane transporter activity"/>
    <property type="evidence" value="ECO:0007669"/>
    <property type="project" value="TreeGrafter"/>
</dbReference>
<reference evidence="6" key="1">
    <citation type="submission" date="2018-12" db="EMBL/GenBank/DDBJ databases">
        <title>Complete genome sequence of Roseovarius sp. MME-070.</title>
        <authorList>
            <person name="Nam Y.-D."/>
            <person name="Kang J."/>
            <person name="Chung W.-H."/>
            <person name="Park Y.S."/>
        </authorList>
    </citation>
    <scope>NUCLEOTIDE SEQUENCE [LARGE SCALE GENOMIC DNA]</scope>
    <source>
        <strain evidence="6">MME-070</strain>
    </source>
</reference>
<organism evidence="5 6">
    <name type="scientific">Roseovarius faecimaris</name>
    <dbReference type="NCBI Taxonomy" id="2494550"/>
    <lineage>
        <taxon>Bacteria</taxon>
        <taxon>Pseudomonadati</taxon>
        <taxon>Pseudomonadota</taxon>
        <taxon>Alphaproteobacteria</taxon>
        <taxon>Rhodobacterales</taxon>
        <taxon>Roseobacteraceae</taxon>
        <taxon>Roseovarius</taxon>
    </lineage>
</organism>
<dbReference type="CDD" id="cd08503">
    <property type="entry name" value="PBP2_NikA_DppA_OppA_like_17"/>
    <property type="match status" value="1"/>
</dbReference>